<gene>
    <name evidence="1" type="ORF">HF999_14980</name>
</gene>
<accession>A0A846X571</accession>
<organism evidence="1 2">
    <name type="scientific">Tsukamurella spumae</name>
    <dbReference type="NCBI Taxonomy" id="44753"/>
    <lineage>
        <taxon>Bacteria</taxon>
        <taxon>Bacillati</taxon>
        <taxon>Actinomycetota</taxon>
        <taxon>Actinomycetes</taxon>
        <taxon>Mycobacteriales</taxon>
        <taxon>Tsukamurellaceae</taxon>
        <taxon>Tsukamurella</taxon>
    </lineage>
</organism>
<dbReference type="RefSeq" id="WP_168546659.1">
    <property type="nucleotide sequence ID" value="NZ_BAAAKS010000020.1"/>
</dbReference>
<comment type="caution">
    <text evidence="1">The sequence shown here is derived from an EMBL/GenBank/DDBJ whole genome shotgun (WGS) entry which is preliminary data.</text>
</comment>
<name>A0A846X571_9ACTN</name>
<reference evidence="1 2" key="1">
    <citation type="submission" date="2020-04" db="EMBL/GenBank/DDBJ databases">
        <title>MicrobeNet Type strains.</title>
        <authorList>
            <person name="Nicholson A.C."/>
        </authorList>
    </citation>
    <scope>NUCLEOTIDE SEQUENCE [LARGE SCALE GENOMIC DNA]</scope>
    <source>
        <strain evidence="1 2">DSM 44113</strain>
    </source>
</reference>
<dbReference type="Proteomes" id="UP000582646">
    <property type="component" value="Unassembled WGS sequence"/>
</dbReference>
<dbReference type="AlphaFoldDB" id="A0A846X571"/>
<evidence type="ECO:0000313" key="1">
    <source>
        <dbReference type="EMBL" id="NKY19666.1"/>
    </source>
</evidence>
<evidence type="ECO:0000313" key="2">
    <source>
        <dbReference type="Proteomes" id="UP000582646"/>
    </source>
</evidence>
<keyword evidence="2" id="KW-1185">Reference proteome</keyword>
<dbReference type="EMBL" id="JAAXOQ010000020">
    <property type="protein sequence ID" value="NKY19666.1"/>
    <property type="molecule type" value="Genomic_DNA"/>
</dbReference>
<protein>
    <submittedName>
        <fullName evidence="1">Uncharacterized protein</fullName>
    </submittedName>
</protein>
<proteinExistence type="predicted"/>
<sequence length="312" mass="33799">MTILGYIASPVVSPETDLANLRDVLLPADERNLPGKPPIGTPDPAMAGRVFESNSSGQVDVVVDRIVSLDEIVSLDGFASLSPEWMYAIANIPANFRWLSPQALSMRKDGQWAIDVSGWAFDFALDETAKEIAIRSAILSLLMDNDSRALAELSAGFGSSNWNDNAFQVYRAAEAERLEAATIGFERIGGAHVVAGDWRGIQYFAKTPSLDSICMWCDFGTMTVGESASVREVLRGAISGVMAKVVDAEELHRWFSVAGQGELRYFECVTPDSFEFMTGSVAGYSSTSSSTEDWVRAAVGVWKGMQIANQGD</sequence>